<dbReference type="PROSITE" id="PS51898">
    <property type="entry name" value="TYR_RECOMBINASE"/>
    <property type="match status" value="1"/>
</dbReference>
<evidence type="ECO:0000256" key="3">
    <source>
        <dbReference type="ARBA" id="ARBA00023125"/>
    </source>
</evidence>
<protein>
    <submittedName>
        <fullName evidence="6">Phage integrase family protein</fullName>
    </submittedName>
</protein>
<keyword evidence="4" id="KW-0233">DNA recombination</keyword>
<dbReference type="InterPro" id="IPR002104">
    <property type="entry name" value="Integrase_catalytic"/>
</dbReference>
<keyword evidence="3" id="KW-0238">DNA-binding</keyword>
<dbReference type="InterPro" id="IPR050090">
    <property type="entry name" value="Tyrosine_recombinase_XerCD"/>
</dbReference>
<dbReference type="GO" id="GO:0015074">
    <property type="term" value="P:DNA integration"/>
    <property type="evidence" value="ECO:0007669"/>
    <property type="project" value="UniProtKB-KW"/>
</dbReference>
<dbReference type="Pfam" id="PF00589">
    <property type="entry name" value="Phage_integrase"/>
    <property type="match status" value="1"/>
</dbReference>
<dbReference type="Gene3D" id="1.10.443.10">
    <property type="entry name" value="Intergrase catalytic core"/>
    <property type="match status" value="1"/>
</dbReference>
<evidence type="ECO:0000259" key="5">
    <source>
        <dbReference type="PROSITE" id="PS51898"/>
    </source>
</evidence>
<proteinExistence type="inferred from homology"/>
<dbReference type="EMBL" id="CP000514">
    <property type="protein sequence ID" value="ABM19386.1"/>
    <property type="molecule type" value="Genomic_DNA"/>
</dbReference>
<keyword evidence="2" id="KW-0229">DNA integration</keyword>
<evidence type="ECO:0000313" key="6">
    <source>
        <dbReference type="EMBL" id="ABM19386.1"/>
    </source>
</evidence>
<evidence type="ECO:0000313" key="7">
    <source>
        <dbReference type="Proteomes" id="UP000000998"/>
    </source>
</evidence>
<dbReference type="CDD" id="cd00397">
    <property type="entry name" value="DNA_BRE_C"/>
    <property type="match status" value="1"/>
</dbReference>
<gene>
    <name evidence="6" type="ordered locus">Maqu_2310</name>
</gene>
<dbReference type="Proteomes" id="UP000000998">
    <property type="component" value="Chromosome"/>
</dbReference>
<dbReference type="PANTHER" id="PTHR30349">
    <property type="entry name" value="PHAGE INTEGRASE-RELATED"/>
    <property type="match status" value="1"/>
</dbReference>
<dbReference type="HOGENOM" id="CLU_048231_3_1_6"/>
<evidence type="ECO:0000256" key="4">
    <source>
        <dbReference type="ARBA" id="ARBA00023172"/>
    </source>
</evidence>
<evidence type="ECO:0000256" key="1">
    <source>
        <dbReference type="ARBA" id="ARBA00008857"/>
    </source>
</evidence>
<dbReference type="SUPFAM" id="SSF56349">
    <property type="entry name" value="DNA breaking-rejoining enzymes"/>
    <property type="match status" value="1"/>
</dbReference>
<name>A1U317_MARN8</name>
<dbReference type="eggNOG" id="COG0582">
    <property type="taxonomic scope" value="Bacteria"/>
</dbReference>
<dbReference type="OrthoDB" id="6819422at2"/>
<dbReference type="GO" id="GO:0003677">
    <property type="term" value="F:DNA binding"/>
    <property type="evidence" value="ECO:0007669"/>
    <property type="project" value="UniProtKB-KW"/>
</dbReference>
<accession>A1U317</accession>
<evidence type="ECO:0000256" key="2">
    <source>
        <dbReference type="ARBA" id="ARBA00022908"/>
    </source>
</evidence>
<dbReference type="AlphaFoldDB" id="A1U317"/>
<dbReference type="InterPro" id="IPR011010">
    <property type="entry name" value="DNA_brk_join_enz"/>
</dbReference>
<sequence length="428" mass="49272">MVDLHVEYLILESGERYPMLVDSGGMPDFYISLFITVLMRPKSQASTVEKVLSALKHLRRWEVSNGRRLDEEFYAGCLLEQEDLFSLRDHCKLDSEAFDNWVAQTQRVKVGSLVNLASFDRLKGPQVLTVKSSHRAIRISYITQYLKFLAETVMRSRPDFSEQKPRIDRMVENLRALAPRMRSYKQNSGAYQTPDESVFKAYFDVAVPGSIDNPFKGPARQLRHYIMMRLQFEAGLRPGEVLGLWLEDIEYGLENNVHVVRRHHDRRDPRARQAVAKTEPRILPIKDDLARLIHQYVVEVRSQIPEAQSHPVLFVTHGSNGRGKAISPKAVMQEVGMVVRTRPDTFAGLTRHQFRHGFTLSAKGELKNRGVHDSDQRAIIQYLLGHSSPESQDDYTRIHNQKVAKRALREINQKRHDDAKKTKRINKG</sequence>
<organism evidence="6 7">
    <name type="scientific">Marinobacter nauticus (strain ATCC 700491 / DSM 11845 / VT8)</name>
    <name type="common">Marinobacter aquaeolei</name>
    <dbReference type="NCBI Taxonomy" id="351348"/>
    <lineage>
        <taxon>Bacteria</taxon>
        <taxon>Pseudomonadati</taxon>
        <taxon>Pseudomonadota</taxon>
        <taxon>Gammaproteobacteria</taxon>
        <taxon>Pseudomonadales</taxon>
        <taxon>Marinobacteraceae</taxon>
        <taxon>Marinobacter</taxon>
    </lineage>
</organism>
<comment type="similarity">
    <text evidence="1">Belongs to the 'phage' integrase family.</text>
</comment>
<feature type="domain" description="Tyr recombinase" evidence="5">
    <location>
        <begin position="198"/>
        <end position="408"/>
    </location>
</feature>
<dbReference type="InterPro" id="IPR013762">
    <property type="entry name" value="Integrase-like_cat_sf"/>
</dbReference>
<dbReference type="STRING" id="351348.Maqu_2310"/>
<dbReference type="GO" id="GO:0006310">
    <property type="term" value="P:DNA recombination"/>
    <property type="evidence" value="ECO:0007669"/>
    <property type="project" value="UniProtKB-KW"/>
</dbReference>
<dbReference type="KEGG" id="maq:Maqu_2310"/>
<dbReference type="PANTHER" id="PTHR30349:SF41">
    <property type="entry name" value="INTEGRASE_RECOMBINASE PROTEIN MJ0367-RELATED"/>
    <property type="match status" value="1"/>
</dbReference>
<reference evidence="7" key="1">
    <citation type="journal article" date="2011" name="Appl. Environ. Microbiol.">
        <title>Genomic potential of Marinobacter aquaeolei, a biogeochemical 'opportunitroph'.</title>
        <authorList>
            <person name="Singer E."/>
            <person name="Webb E.A."/>
            <person name="Nelson W.C."/>
            <person name="Heidelberg J.F."/>
            <person name="Ivanova N."/>
            <person name="Pati A."/>
            <person name="Edwards K.J."/>
        </authorList>
    </citation>
    <scope>NUCLEOTIDE SEQUENCE [LARGE SCALE GENOMIC DNA]</scope>
    <source>
        <strain evidence="7">ATCC 700491 / DSM 11845 / VT8</strain>
    </source>
</reference>
<dbReference type="RefSeq" id="WP_011785773.1">
    <property type="nucleotide sequence ID" value="NC_008740.1"/>
</dbReference>